<keyword evidence="1" id="KW-0472">Membrane</keyword>
<feature type="transmembrane region" description="Helical" evidence="1">
    <location>
        <begin position="295"/>
        <end position="320"/>
    </location>
</feature>
<reference evidence="3 4" key="1">
    <citation type="journal article" date="2014" name="Int. J. Syst. Evol. Microbiol.">
        <title>Complete genome sequence of Corynebacterium casei LMG S-19264T (=DSM 44701T), isolated from a smear-ripened cheese.</title>
        <authorList>
            <consortium name="US DOE Joint Genome Institute (JGI-PGF)"/>
            <person name="Walter F."/>
            <person name="Albersmeier A."/>
            <person name="Kalinowski J."/>
            <person name="Ruckert C."/>
        </authorList>
    </citation>
    <scope>NUCLEOTIDE SEQUENCE [LARGE SCALE GENOMIC DNA]</scope>
    <source>
        <strain evidence="3 4">CGMCC 1.9161</strain>
    </source>
</reference>
<dbReference type="AlphaFoldDB" id="A0A917Q4V2"/>
<sequence>MTLIAILAFAFAALAALLGAVNLGAMRTPPFRQASAGTQVSVLVPARNEEGNIAACVESALASEGVEVEVVVMDDGSTDRTAEIVGALAARDPRVRLETAPPLPQGWTGKVHACQRLADAARGTHLLFVDADVRLAPRAAASLATYQEERGLGLVSAVPRQVMKGWGELLTVPMINFLMLGYLPVPMMRTRPDRGLGAACGQTMLFSREAYDAIGGHASIRHLLHDGIQLARRLRDHGRMTDVVLGSELATCRMYETFDQAWAGFIKNAHEGMASWGQLPVWTVLLGFGHVLPPLLVLLALAGLAPMAPALGALALSLGIRAAITRATGENWWTVPLHPATVAVGLAIQWASLLKLGRGSGAGWKGRVYPAQ</sequence>
<keyword evidence="4" id="KW-1185">Reference proteome</keyword>
<dbReference type="PANTHER" id="PTHR43646:SF3">
    <property type="entry name" value="SLR1566 PROTEIN"/>
    <property type="match status" value="1"/>
</dbReference>
<protein>
    <recommendedName>
        <fullName evidence="2">Glycosyltransferase 2-like domain-containing protein</fullName>
    </recommendedName>
</protein>
<dbReference type="InterPro" id="IPR029044">
    <property type="entry name" value="Nucleotide-diphossugar_trans"/>
</dbReference>
<comment type="caution">
    <text evidence="3">The sequence shown here is derived from an EMBL/GenBank/DDBJ whole genome shotgun (WGS) entry which is preliminary data.</text>
</comment>
<evidence type="ECO:0000313" key="4">
    <source>
        <dbReference type="Proteomes" id="UP000600449"/>
    </source>
</evidence>
<dbReference type="Pfam" id="PF00535">
    <property type="entry name" value="Glycos_transf_2"/>
    <property type="match status" value="1"/>
</dbReference>
<evidence type="ECO:0000313" key="3">
    <source>
        <dbReference type="EMBL" id="GGK22659.1"/>
    </source>
</evidence>
<proteinExistence type="predicted"/>
<name>A0A917Q4V2_9HYPH</name>
<keyword evidence="1" id="KW-1133">Transmembrane helix</keyword>
<organism evidence="3 4">
    <name type="scientific">Salinarimonas ramus</name>
    <dbReference type="NCBI Taxonomy" id="690164"/>
    <lineage>
        <taxon>Bacteria</taxon>
        <taxon>Pseudomonadati</taxon>
        <taxon>Pseudomonadota</taxon>
        <taxon>Alphaproteobacteria</taxon>
        <taxon>Hyphomicrobiales</taxon>
        <taxon>Salinarimonadaceae</taxon>
        <taxon>Salinarimonas</taxon>
    </lineage>
</organism>
<dbReference type="EMBL" id="BMMF01000002">
    <property type="protein sequence ID" value="GGK22659.1"/>
    <property type="molecule type" value="Genomic_DNA"/>
</dbReference>
<keyword evidence="1" id="KW-0812">Transmembrane</keyword>
<dbReference type="Proteomes" id="UP000600449">
    <property type="component" value="Unassembled WGS sequence"/>
</dbReference>
<feature type="transmembrane region" description="Helical" evidence="1">
    <location>
        <begin position="166"/>
        <end position="185"/>
    </location>
</feature>
<dbReference type="InterPro" id="IPR001173">
    <property type="entry name" value="Glyco_trans_2-like"/>
</dbReference>
<dbReference type="RefSeq" id="WP_244645076.1">
    <property type="nucleotide sequence ID" value="NZ_BMMF01000002.1"/>
</dbReference>
<dbReference type="PANTHER" id="PTHR43646">
    <property type="entry name" value="GLYCOSYLTRANSFERASE"/>
    <property type="match status" value="1"/>
</dbReference>
<evidence type="ECO:0000256" key="1">
    <source>
        <dbReference type="SAM" id="Phobius"/>
    </source>
</evidence>
<feature type="domain" description="Glycosyltransferase 2-like" evidence="2">
    <location>
        <begin position="41"/>
        <end position="214"/>
    </location>
</feature>
<feature type="transmembrane region" description="Helical" evidence="1">
    <location>
        <begin position="340"/>
        <end position="357"/>
    </location>
</feature>
<evidence type="ECO:0000259" key="2">
    <source>
        <dbReference type="Pfam" id="PF00535"/>
    </source>
</evidence>
<dbReference type="Gene3D" id="3.90.550.10">
    <property type="entry name" value="Spore Coat Polysaccharide Biosynthesis Protein SpsA, Chain A"/>
    <property type="match status" value="1"/>
</dbReference>
<dbReference type="SUPFAM" id="SSF53448">
    <property type="entry name" value="Nucleotide-diphospho-sugar transferases"/>
    <property type="match status" value="1"/>
</dbReference>
<accession>A0A917Q4V2</accession>
<gene>
    <name evidence="3" type="ORF">GCM10011322_06670</name>
</gene>